<name>A0AAP0WS81_LIQFO</name>
<proteinExistence type="predicted"/>
<comment type="caution">
    <text evidence="1">The sequence shown here is derived from an EMBL/GenBank/DDBJ whole genome shotgun (WGS) entry which is preliminary data.</text>
</comment>
<organism evidence="1 2">
    <name type="scientific">Liquidambar formosana</name>
    <name type="common">Formosan gum</name>
    <dbReference type="NCBI Taxonomy" id="63359"/>
    <lineage>
        <taxon>Eukaryota</taxon>
        <taxon>Viridiplantae</taxon>
        <taxon>Streptophyta</taxon>
        <taxon>Embryophyta</taxon>
        <taxon>Tracheophyta</taxon>
        <taxon>Spermatophyta</taxon>
        <taxon>Magnoliopsida</taxon>
        <taxon>eudicotyledons</taxon>
        <taxon>Gunneridae</taxon>
        <taxon>Pentapetalae</taxon>
        <taxon>Saxifragales</taxon>
        <taxon>Altingiaceae</taxon>
        <taxon>Liquidambar</taxon>
    </lineage>
</organism>
<evidence type="ECO:0000313" key="1">
    <source>
        <dbReference type="EMBL" id="KAK9276008.1"/>
    </source>
</evidence>
<accession>A0AAP0WS81</accession>
<gene>
    <name evidence="1" type="ORF">L1049_005539</name>
</gene>
<evidence type="ECO:0000313" key="2">
    <source>
        <dbReference type="Proteomes" id="UP001415857"/>
    </source>
</evidence>
<keyword evidence="2" id="KW-1185">Reference proteome</keyword>
<reference evidence="1 2" key="1">
    <citation type="journal article" date="2024" name="Plant J.">
        <title>Genome sequences and population genomics reveal climatic adaptation and genomic divergence between two closely related sweetgum species.</title>
        <authorList>
            <person name="Xu W.Q."/>
            <person name="Ren C.Q."/>
            <person name="Zhang X.Y."/>
            <person name="Comes H.P."/>
            <person name="Liu X.H."/>
            <person name="Li Y.G."/>
            <person name="Kettle C.J."/>
            <person name="Jalonen R."/>
            <person name="Gaisberger H."/>
            <person name="Ma Y.Z."/>
            <person name="Qiu Y.X."/>
        </authorList>
    </citation>
    <scope>NUCLEOTIDE SEQUENCE [LARGE SCALE GENOMIC DNA]</scope>
    <source>
        <strain evidence="1">Hangzhou</strain>
    </source>
</reference>
<dbReference type="EMBL" id="JBBPBK010000010">
    <property type="protein sequence ID" value="KAK9276008.1"/>
    <property type="molecule type" value="Genomic_DNA"/>
</dbReference>
<protein>
    <submittedName>
        <fullName evidence="1">Uncharacterized protein</fullName>
    </submittedName>
</protein>
<dbReference type="AlphaFoldDB" id="A0AAP0WS81"/>
<dbReference type="Proteomes" id="UP001415857">
    <property type="component" value="Unassembled WGS sequence"/>
</dbReference>
<sequence>MVCNMEKGIRILQLWTGFSLGSGGGKPSESLYNNSRDSAHEWADACRGSAKQAGMMPDAGCCPENQ</sequence>